<protein>
    <submittedName>
        <fullName evidence="6">Efflux RND transporter periplasmic adaptor subunit</fullName>
    </submittedName>
</protein>
<feature type="signal peptide" evidence="4">
    <location>
        <begin position="1"/>
        <end position="22"/>
    </location>
</feature>
<dbReference type="EMBL" id="JBJIAA010000010">
    <property type="protein sequence ID" value="MFL0251453.1"/>
    <property type="molecule type" value="Genomic_DNA"/>
</dbReference>
<evidence type="ECO:0000259" key="5">
    <source>
        <dbReference type="Pfam" id="PF25990"/>
    </source>
</evidence>
<evidence type="ECO:0000313" key="6">
    <source>
        <dbReference type="EMBL" id="MFL0251453.1"/>
    </source>
</evidence>
<dbReference type="Gene3D" id="2.40.30.170">
    <property type="match status" value="1"/>
</dbReference>
<gene>
    <name evidence="6" type="ORF">ACJDT4_13615</name>
</gene>
<dbReference type="PROSITE" id="PS51257">
    <property type="entry name" value="PROKAR_LIPOPROTEIN"/>
    <property type="match status" value="1"/>
</dbReference>
<keyword evidence="7" id="KW-1185">Reference proteome</keyword>
<dbReference type="Proteomes" id="UP001623592">
    <property type="component" value="Unassembled WGS sequence"/>
</dbReference>
<feature type="region of interest" description="Disordered" evidence="3">
    <location>
        <begin position="231"/>
        <end position="262"/>
    </location>
</feature>
<evidence type="ECO:0000256" key="3">
    <source>
        <dbReference type="SAM" id="MobiDB-lite"/>
    </source>
</evidence>
<comment type="caution">
    <text evidence="6">The sequence shown here is derived from an EMBL/GenBank/DDBJ whole genome shotgun (WGS) entry which is preliminary data.</text>
</comment>
<dbReference type="Pfam" id="PF25990">
    <property type="entry name" value="Beta-barrel_YknX"/>
    <property type="match status" value="1"/>
</dbReference>
<feature type="compositionally biased region" description="Low complexity" evidence="3">
    <location>
        <begin position="231"/>
        <end position="243"/>
    </location>
</feature>
<feature type="chain" id="PRO_5046520792" evidence="4">
    <location>
        <begin position="23"/>
        <end position="275"/>
    </location>
</feature>
<feature type="domain" description="YknX-like beta-barrel" evidence="5">
    <location>
        <begin position="186"/>
        <end position="273"/>
    </location>
</feature>
<keyword evidence="2" id="KW-0175">Coiled coil</keyword>
<name>A0ABW8TIZ8_9CLOT</name>
<dbReference type="PANTHER" id="PTHR32347">
    <property type="entry name" value="EFFLUX SYSTEM COMPONENT YKNX-RELATED"/>
    <property type="match status" value="1"/>
</dbReference>
<evidence type="ECO:0000313" key="7">
    <source>
        <dbReference type="Proteomes" id="UP001623592"/>
    </source>
</evidence>
<comment type="subcellular location">
    <subcellularLocation>
        <location evidence="1">Cell envelope</location>
    </subcellularLocation>
</comment>
<proteinExistence type="predicted"/>
<dbReference type="RefSeq" id="WP_406788108.1">
    <property type="nucleotide sequence ID" value="NZ_JBJIAA010000010.1"/>
</dbReference>
<sequence length="275" mass="29501">MKKNRIMIAAVLAGIMALSVGCGGSSSTANNNKTKKDPNAIQITGNVRSKNVESISLGVPMDVSVGVSDVFVKEGQEVKKGDKLLALNLNDFNAYVNKEQNQIDVENLKKDKITDDDQKKLEQKTIDGLTDELNATKNKLSQSYISGNNIICDMDDAVVTNIGYSKGDTLNSQVKIVKLEDLKNIQVVAKAPEENINDIKEGQSVTITSQAYSGKSYKGKVTYVGKSVISSSSASIGSDSSSGSDDDSYIPVEISIDDNDGKLLPNASVDLEIKR</sequence>
<accession>A0ABW8TIZ8</accession>
<evidence type="ECO:0000256" key="2">
    <source>
        <dbReference type="ARBA" id="ARBA00023054"/>
    </source>
</evidence>
<dbReference type="InterPro" id="IPR050465">
    <property type="entry name" value="UPF0194_transport"/>
</dbReference>
<organism evidence="6 7">
    <name type="scientific">Clostridium neuense</name>
    <dbReference type="NCBI Taxonomy" id="1728934"/>
    <lineage>
        <taxon>Bacteria</taxon>
        <taxon>Bacillati</taxon>
        <taxon>Bacillota</taxon>
        <taxon>Clostridia</taxon>
        <taxon>Eubacteriales</taxon>
        <taxon>Clostridiaceae</taxon>
        <taxon>Clostridium</taxon>
    </lineage>
</organism>
<evidence type="ECO:0000256" key="4">
    <source>
        <dbReference type="SAM" id="SignalP"/>
    </source>
</evidence>
<keyword evidence="4" id="KW-0732">Signal</keyword>
<reference evidence="6 7" key="1">
    <citation type="submission" date="2024-11" db="EMBL/GenBank/DDBJ databases">
        <authorList>
            <person name="Heng Y.C."/>
            <person name="Lim A.C.H."/>
            <person name="Lee J.K.Y."/>
            <person name="Kittelmann S."/>
        </authorList>
    </citation>
    <scope>NUCLEOTIDE SEQUENCE [LARGE SCALE GENOMIC DNA]</scope>
    <source>
        <strain evidence="6 7">WILCCON 0114</strain>
    </source>
</reference>
<dbReference type="SUPFAM" id="SSF111369">
    <property type="entry name" value="HlyD-like secretion proteins"/>
    <property type="match status" value="1"/>
</dbReference>
<dbReference type="InterPro" id="IPR058636">
    <property type="entry name" value="Beta-barrel_YknX"/>
</dbReference>
<evidence type="ECO:0000256" key="1">
    <source>
        <dbReference type="ARBA" id="ARBA00004196"/>
    </source>
</evidence>